<dbReference type="Pfam" id="PF03466">
    <property type="entry name" value="LysR_substrate"/>
    <property type="match status" value="1"/>
</dbReference>
<evidence type="ECO:0000256" key="2">
    <source>
        <dbReference type="ARBA" id="ARBA00023015"/>
    </source>
</evidence>
<keyword evidence="4" id="KW-0804">Transcription</keyword>
<evidence type="ECO:0000256" key="1">
    <source>
        <dbReference type="ARBA" id="ARBA00009437"/>
    </source>
</evidence>
<accession>A0A6N3D8F4</accession>
<dbReference type="AlphaFoldDB" id="A0A6N3D8F4"/>
<dbReference type="PRINTS" id="PR00039">
    <property type="entry name" value="HTHLYSR"/>
</dbReference>
<dbReference type="Gene3D" id="3.40.190.290">
    <property type="match status" value="1"/>
</dbReference>
<sequence>MDLSQLHYFRTAARTGNLSQAARELFVTQPNLSRSIARLETELGVPLFEHRKGKVVLNEYGRIFLSGVENVFGELNTCMQTVQRLYENSQKMLSLGCSIDGFLPDVLQAFSRVHPEIGIRQFQGEPTRLAQQLVERTLSLAVTPRPLNHTLLSFRLLGQMAYGLFLHREHPLSGHSTVELAELAGQPLICDASRLDARALRAACRARGFEPTVAYEVESTGLVYRLLEQGAGAALMPVSQMLRLRTLHPDTAIRVLPLGEGLPPASLGVSYHKGYALTDAANAFIDFASAWLAQEEAKLACTPGITTTA</sequence>
<name>A0A6N3D8F4_FLAPL</name>
<keyword evidence="2" id="KW-0805">Transcription regulation</keyword>
<dbReference type="PANTHER" id="PTHR30346:SF28">
    <property type="entry name" value="HTH-TYPE TRANSCRIPTIONAL REGULATOR CYNR"/>
    <property type="match status" value="1"/>
</dbReference>
<dbReference type="SUPFAM" id="SSF46785">
    <property type="entry name" value="Winged helix' DNA-binding domain"/>
    <property type="match status" value="1"/>
</dbReference>
<dbReference type="RefSeq" id="WP_156621391.1">
    <property type="nucleotide sequence ID" value="NZ_AP031431.1"/>
</dbReference>
<protein>
    <submittedName>
        <fullName evidence="6">HTH-type transcriptional regulator GltC</fullName>
    </submittedName>
</protein>
<dbReference type="EMBL" id="CACRUB010000031">
    <property type="protein sequence ID" value="VYU24632.1"/>
    <property type="molecule type" value="Genomic_DNA"/>
</dbReference>
<proteinExistence type="inferred from homology"/>
<dbReference type="Gene3D" id="1.10.10.10">
    <property type="entry name" value="Winged helix-like DNA-binding domain superfamily/Winged helix DNA-binding domain"/>
    <property type="match status" value="1"/>
</dbReference>
<evidence type="ECO:0000259" key="5">
    <source>
        <dbReference type="PROSITE" id="PS50931"/>
    </source>
</evidence>
<dbReference type="PROSITE" id="PS50931">
    <property type="entry name" value="HTH_LYSR"/>
    <property type="match status" value="1"/>
</dbReference>
<organism evidence="6">
    <name type="scientific">Flavonifractor plautii</name>
    <name type="common">Fusobacterium plautii</name>
    <dbReference type="NCBI Taxonomy" id="292800"/>
    <lineage>
        <taxon>Bacteria</taxon>
        <taxon>Bacillati</taxon>
        <taxon>Bacillota</taxon>
        <taxon>Clostridia</taxon>
        <taxon>Eubacteriales</taxon>
        <taxon>Oscillospiraceae</taxon>
        <taxon>Flavonifractor</taxon>
    </lineage>
</organism>
<dbReference type="CDD" id="cd05466">
    <property type="entry name" value="PBP2_LTTR_substrate"/>
    <property type="match status" value="1"/>
</dbReference>
<comment type="similarity">
    <text evidence="1">Belongs to the LysR transcriptional regulatory family.</text>
</comment>
<dbReference type="Pfam" id="PF00126">
    <property type="entry name" value="HTH_1"/>
    <property type="match status" value="1"/>
</dbReference>
<dbReference type="GO" id="GO:0032993">
    <property type="term" value="C:protein-DNA complex"/>
    <property type="evidence" value="ECO:0007669"/>
    <property type="project" value="TreeGrafter"/>
</dbReference>
<evidence type="ECO:0000256" key="4">
    <source>
        <dbReference type="ARBA" id="ARBA00023163"/>
    </source>
</evidence>
<feature type="domain" description="HTH lysR-type" evidence="5">
    <location>
        <begin position="1"/>
        <end position="58"/>
    </location>
</feature>
<dbReference type="InterPro" id="IPR000847">
    <property type="entry name" value="LysR_HTH_N"/>
</dbReference>
<dbReference type="GO" id="GO:0003700">
    <property type="term" value="F:DNA-binding transcription factor activity"/>
    <property type="evidence" value="ECO:0007669"/>
    <property type="project" value="InterPro"/>
</dbReference>
<dbReference type="InterPro" id="IPR036390">
    <property type="entry name" value="WH_DNA-bd_sf"/>
</dbReference>
<evidence type="ECO:0000313" key="6">
    <source>
        <dbReference type="EMBL" id="VYU24632.1"/>
    </source>
</evidence>
<dbReference type="PANTHER" id="PTHR30346">
    <property type="entry name" value="TRANSCRIPTIONAL DUAL REGULATOR HCAR-RELATED"/>
    <property type="match status" value="1"/>
</dbReference>
<evidence type="ECO:0000256" key="3">
    <source>
        <dbReference type="ARBA" id="ARBA00023125"/>
    </source>
</evidence>
<gene>
    <name evidence="6" type="primary">gltC_1</name>
    <name evidence="6" type="ORF">FPLFYP42_01707</name>
</gene>
<dbReference type="InterPro" id="IPR005119">
    <property type="entry name" value="LysR_subst-bd"/>
</dbReference>
<dbReference type="FunFam" id="1.10.10.10:FF:000001">
    <property type="entry name" value="LysR family transcriptional regulator"/>
    <property type="match status" value="1"/>
</dbReference>
<reference evidence="6" key="1">
    <citation type="submission" date="2019-11" db="EMBL/GenBank/DDBJ databases">
        <authorList>
            <person name="Feng L."/>
        </authorList>
    </citation>
    <scope>NUCLEOTIDE SEQUENCE</scope>
    <source>
        <strain evidence="6">FplautiiLFYP42</strain>
    </source>
</reference>
<keyword evidence="3" id="KW-0238">DNA-binding</keyword>
<dbReference type="GO" id="GO:0003677">
    <property type="term" value="F:DNA binding"/>
    <property type="evidence" value="ECO:0007669"/>
    <property type="project" value="UniProtKB-KW"/>
</dbReference>
<dbReference type="InterPro" id="IPR036388">
    <property type="entry name" value="WH-like_DNA-bd_sf"/>
</dbReference>
<dbReference type="SUPFAM" id="SSF53850">
    <property type="entry name" value="Periplasmic binding protein-like II"/>
    <property type="match status" value="1"/>
</dbReference>